<dbReference type="PANTHER" id="PTHR16026">
    <property type="entry name" value="CARTILAGE ACIDIC PROTEIN 1"/>
    <property type="match status" value="1"/>
</dbReference>
<evidence type="ECO:0000259" key="3">
    <source>
        <dbReference type="Pfam" id="PF07593"/>
    </source>
</evidence>
<dbReference type="EMBL" id="JAAWWL010000001">
    <property type="protein sequence ID" value="NKI31621.1"/>
    <property type="molecule type" value="Genomic_DNA"/>
</dbReference>
<dbReference type="PANTHER" id="PTHR16026:SF0">
    <property type="entry name" value="CARTILAGE ACIDIC PROTEIN 1"/>
    <property type="match status" value="1"/>
</dbReference>
<evidence type="ECO:0000313" key="4">
    <source>
        <dbReference type="EMBL" id="NKI31621.1"/>
    </source>
</evidence>
<evidence type="ECO:0000256" key="2">
    <source>
        <dbReference type="SAM" id="SignalP"/>
    </source>
</evidence>
<sequence>MRLKSSRIWFLIFFVAYACTTKEGDVFLNPSPNETGLVFQNNLESSDDLNILDYLYFYNGGGVAVGDINNDGLPDVYLSGNQVKNKLFLNKGDLKFEDISETAGVSGKSDWNTGSVMADVNGDGFLDIYVCAVVGLKGFNGHNELFINNGDNTFTESSAKFGLDFDTYSSNAAFFDFDLDGDLDMFLLNHAIHTEKSFGRADLRYDRNYETGDRLLRNDNGKFVDISEEAGIYGGINGYGLGLAITDINVDGYPDIFVGNDFHEDDYLYINNGDGSFSERLKDFVGHSSRFSMGNDVADINHDGLPDLLSLDMLPEDEVPLKASEGDDNIQTQKMRIEQFGYNYQFTRNMLFINQPDGNFMETALMSGIAATDWSWSALFADFDQDGEDDLFVSNGIPKRPNDLDFIKFVSSDQIQNKIENTKLVDQKALELMPSGNVGNYVFKGEGELQFSDVSNSWMERDTTISGATAYADFDNDGDLDLLINNINENARLYVNKTNTSANYLKLKFKLQGKNTFGLGTKIYAYADNKLFYKELQPVRGFQASSEPIVHFGLSDIKKIDSIRFVWPDRTTQKSIDVLTNQTLVISPKNNKNLLKKNGSLKTLFTRDSTNLGINFTHVEDNYIDFNREKLIPYKMSDRGPAYAKGDLNNDGKEDLFFGSSKSKPSQIYYATDSGYKKSESSVLRNDSIKEHVTASILDLNSDGSNDLIVGSGGGNFFGKSKVLTDDLYLSADSDFLKSSLPEFYQNTSVIATFDFDGDGDQDVFIGGYALTGKFGEPIPSQLLVNNNGEFEIKQELNPEGFVTNALWDDFDGDGQSDLILIGEWMSPEFYKNNKGSFEKIDGPTIKGLWHSIQPFDIDKDGDKDYLLGNWGMNSKFKASENAPMLLYFSDFDANGSTETVLCIEKEGDYYSLASLDDLAGQMVSLRKKFPNYKSFAGKPIKALFEEEKLAEAKTLEVTHLQSGYLKNDNGEFVFIPFKAELQVSPILDFVVHDFDNDGAKEALAGGNYFGVKPYHGRFDSFSGALIFNENNVLLGSTLGLDFTQKSVRHLDILKHNLNEYLLVVFNDDKSQVYQINKE</sequence>
<dbReference type="RefSeq" id="WP_168551784.1">
    <property type="nucleotide sequence ID" value="NZ_JAAWWL010000001.1"/>
</dbReference>
<protein>
    <submittedName>
        <fullName evidence="4">VCBS repeat-containing protein</fullName>
    </submittedName>
</protein>
<dbReference type="Pfam" id="PF07593">
    <property type="entry name" value="UnbV_ASPIC"/>
    <property type="match status" value="1"/>
</dbReference>
<proteinExistence type="predicted"/>
<feature type="domain" description="ASPIC/UnbV" evidence="3">
    <location>
        <begin position="518"/>
        <end position="584"/>
    </location>
</feature>
<dbReference type="Gene3D" id="2.130.10.130">
    <property type="entry name" value="Integrin alpha, N-terminal"/>
    <property type="match status" value="4"/>
</dbReference>
<dbReference type="InterPro" id="IPR028994">
    <property type="entry name" value="Integrin_alpha_N"/>
</dbReference>
<name>A0ABX1GNW5_9FLAO</name>
<dbReference type="InterPro" id="IPR013517">
    <property type="entry name" value="FG-GAP"/>
</dbReference>
<gene>
    <name evidence="4" type="ORF">HCU67_06655</name>
</gene>
<evidence type="ECO:0000313" key="5">
    <source>
        <dbReference type="Proteomes" id="UP000718451"/>
    </source>
</evidence>
<keyword evidence="5" id="KW-1185">Reference proteome</keyword>
<accession>A0ABX1GNW5</accession>
<organism evidence="4 5">
    <name type="scientific">Croceivirga thetidis</name>
    <dbReference type="NCBI Taxonomy" id="2721623"/>
    <lineage>
        <taxon>Bacteria</taxon>
        <taxon>Pseudomonadati</taxon>
        <taxon>Bacteroidota</taxon>
        <taxon>Flavobacteriia</taxon>
        <taxon>Flavobacteriales</taxon>
        <taxon>Flavobacteriaceae</taxon>
        <taxon>Croceivirga</taxon>
    </lineage>
</organism>
<reference evidence="4 5" key="1">
    <citation type="submission" date="2020-04" db="EMBL/GenBank/DDBJ databases">
        <authorList>
            <person name="Yoon J."/>
        </authorList>
    </citation>
    <scope>NUCLEOTIDE SEQUENCE [LARGE SCALE GENOMIC DNA]</scope>
    <source>
        <strain evidence="4 5">DJ-13</strain>
    </source>
</reference>
<keyword evidence="1 2" id="KW-0732">Signal</keyword>
<dbReference type="InterPro" id="IPR011519">
    <property type="entry name" value="UnbV_ASPIC"/>
</dbReference>
<dbReference type="SUPFAM" id="SSF69318">
    <property type="entry name" value="Integrin alpha N-terminal domain"/>
    <property type="match status" value="2"/>
</dbReference>
<comment type="caution">
    <text evidence="4">The sequence shown here is derived from an EMBL/GenBank/DDBJ whole genome shotgun (WGS) entry which is preliminary data.</text>
</comment>
<dbReference type="Proteomes" id="UP000718451">
    <property type="component" value="Unassembled WGS sequence"/>
</dbReference>
<feature type="chain" id="PRO_5046757335" evidence="2">
    <location>
        <begin position="19"/>
        <end position="1079"/>
    </location>
</feature>
<dbReference type="InterPro" id="IPR027039">
    <property type="entry name" value="Crtac1"/>
</dbReference>
<dbReference type="PROSITE" id="PS51257">
    <property type="entry name" value="PROKAR_LIPOPROTEIN"/>
    <property type="match status" value="1"/>
</dbReference>
<dbReference type="Pfam" id="PF13517">
    <property type="entry name" value="FG-GAP_3"/>
    <property type="match status" value="4"/>
</dbReference>
<evidence type="ECO:0000256" key="1">
    <source>
        <dbReference type="ARBA" id="ARBA00022729"/>
    </source>
</evidence>
<feature type="signal peptide" evidence="2">
    <location>
        <begin position="1"/>
        <end position="18"/>
    </location>
</feature>